<dbReference type="Pfam" id="PF00293">
    <property type="entry name" value="NUDIX"/>
    <property type="match status" value="1"/>
</dbReference>
<protein>
    <submittedName>
        <fullName evidence="5">NUDIX domain-containing protein</fullName>
    </submittedName>
</protein>
<dbReference type="RefSeq" id="WP_060715895.1">
    <property type="nucleotide sequence ID" value="NZ_CP055265.1"/>
</dbReference>
<evidence type="ECO:0000256" key="3">
    <source>
        <dbReference type="RuleBase" id="RU003476"/>
    </source>
</evidence>
<dbReference type="EMBL" id="QUSG01000001">
    <property type="protein sequence ID" value="KAA3532227.1"/>
    <property type="molecule type" value="Genomic_DNA"/>
</dbReference>
<dbReference type="Gene3D" id="3.90.79.10">
    <property type="entry name" value="Nucleoside Triphosphate Pyrophosphohydrolase"/>
    <property type="match status" value="1"/>
</dbReference>
<dbReference type="InterPro" id="IPR020084">
    <property type="entry name" value="NUDIX_hydrolase_CS"/>
</dbReference>
<dbReference type="PANTHER" id="PTHR43736:SF2">
    <property type="entry name" value="MUTT_NUDIX FAMILY PROTEIN"/>
    <property type="match status" value="1"/>
</dbReference>
<dbReference type="InterPro" id="IPR000086">
    <property type="entry name" value="NUDIX_hydrolase_dom"/>
</dbReference>
<keyword evidence="2 3" id="KW-0378">Hydrolase</keyword>
<evidence type="ECO:0000256" key="1">
    <source>
        <dbReference type="ARBA" id="ARBA00001946"/>
    </source>
</evidence>
<organism evidence="5 6">
    <name type="scientific">Agrobacterium vitis</name>
    <name type="common">Rhizobium vitis</name>
    <dbReference type="NCBI Taxonomy" id="373"/>
    <lineage>
        <taxon>Bacteria</taxon>
        <taxon>Pseudomonadati</taxon>
        <taxon>Pseudomonadota</taxon>
        <taxon>Alphaproteobacteria</taxon>
        <taxon>Hyphomicrobiales</taxon>
        <taxon>Rhizobiaceae</taxon>
        <taxon>Rhizobium/Agrobacterium group</taxon>
        <taxon>Agrobacterium</taxon>
    </lineage>
</organism>
<dbReference type="InterPro" id="IPR015797">
    <property type="entry name" value="NUDIX_hydrolase-like_dom_sf"/>
</dbReference>
<dbReference type="InterPro" id="IPR020476">
    <property type="entry name" value="Nudix_hydrolase"/>
</dbReference>
<dbReference type="OrthoDB" id="9761969at2"/>
<evidence type="ECO:0000313" key="6">
    <source>
        <dbReference type="Proteomes" id="UP000436911"/>
    </source>
</evidence>
<feature type="domain" description="Nudix hydrolase" evidence="4">
    <location>
        <begin position="9"/>
        <end position="141"/>
    </location>
</feature>
<dbReference type="SUPFAM" id="SSF55811">
    <property type="entry name" value="Nudix"/>
    <property type="match status" value="1"/>
</dbReference>
<name>A0A368NUB6_AGRVI</name>
<evidence type="ECO:0000259" key="4">
    <source>
        <dbReference type="PROSITE" id="PS51462"/>
    </source>
</evidence>
<dbReference type="CDD" id="cd04673">
    <property type="entry name" value="NUDIX_ADPRase"/>
    <property type="match status" value="1"/>
</dbReference>
<dbReference type="GeneID" id="60682137"/>
<dbReference type="PROSITE" id="PS00893">
    <property type="entry name" value="NUDIX_BOX"/>
    <property type="match status" value="1"/>
</dbReference>
<dbReference type="GO" id="GO:0016787">
    <property type="term" value="F:hydrolase activity"/>
    <property type="evidence" value="ECO:0007669"/>
    <property type="project" value="UniProtKB-KW"/>
</dbReference>
<dbReference type="AlphaFoldDB" id="A0A368NUB6"/>
<proteinExistence type="inferred from homology"/>
<comment type="similarity">
    <text evidence="3">Belongs to the Nudix hydrolase family.</text>
</comment>
<dbReference type="PANTHER" id="PTHR43736">
    <property type="entry name" value="ADP-RIBOSE PYROPHOSPHATASE"/>
    <property type="match status" value="1"/>
</dbReference>
<comment type="caution">
    <text evidence="5">The sequence shown here is derived from an EMBL/GenBank/DDBJ whole genome shotgun (WGS) entry which is preliminary data.</text>
</comment>
<reference evidence="5 6" key="1">
    <citation type="submission" date="2018-08" db="EMBL/GenBank/DDBJ databases">
        <title>Genome sequencing of Agrobacterium vitis strain ICMP 10754.</title>
        <authorList>
            <person name="Visnovsky S.B."/>
            <person name="Pitman A.R."/>
        </authorList>
    </citation>
    <scope>NUCLEOTIDE SEQUENCE [LARGE SCALE GENOMIC DNA]</scope>
    <source>
        <strain evidence="5 6">ICMP 10754</strain>
    </source>
</reference>
<evidence type="ECO:0000256" key="2">
    <source>
        <dbReference type="ARBA" id="ARBA00022801"/>
    </source>
</evidence>
<comment type="cofactor">
    <cofactor evidence="1">
        <name>Mg(2+)</name>
        <dbReference type="ChEBI" id="CHEBI:18420"/>
    </cofactor>
</comment>
<evidence type="ECO:0000313" key="5">
    <source>
        <dbReference type="EMBL" id="KAA3532227.1"/>
    </source>
</evidence>
<gene>
    <name evidence="5" type="ORF">DXT89_02460</name>
</gene>
<sequence length="146" mass="15489">MTEQPVPVFFAPASSAIVIRQGKLLLVKRSKPPAADLYAFPGGRGEPGETPEETALRELKEETGLSAHAPDLFVSYDLYPDPGGPSHHHFRLSVFLVTLDDPAAAAVAQSDAAALGWYSPAEILDQPVPPSVRDCVEKLVACGKAA</sequence>
<accession>A0A368NUB6</accession>
<dbReference type="PROSITE" id="PS51462">
    <property type="entry name" value="NUDIX"/>
    <property type="match status" value="1"/>
</dbReference>
<dbReference type="Proteomes" id="UP000436911">
    <property type="component" value="Unassembled WGS sequence"/>
</dbReference>
<dbReference type="PRINTS" id="PR00502">
    <property type="entry name" value="NUDIXFAMILY"/>
</dbReference>